<keyword evidence="3" id="KW-1185">Reference proteome</keyword>
<evidence type="ECO:0000313" key="3">
    <source>
        <dbReference type="Proteomes" id="UP000823486"/>
    </source>
</evidence>
<reference evidence="2 3" key="1">
    <citation type="submission" date="2021-01" db="EMBL/GenBank/DDBJ databases">
        <title>Genomic Encyclopedia of Type Strains, Phase IV (KMG-IV): sequencing the most valuable type-strain genomes for metagenomic binning, comparative biology and taxonomic classification.</title>
        <authorList>
            <person name="Goeker M."/>
        </authorList>
    </citation>
    <scope>NUCLEOTIDE SEQUENCE [LARGE SCALE GENOMIC DNA]</scope>
    <source>
        <strain evidence="2 3">DSM 105482</strain>
    </source>
</reference>
<comment type="caution">
    <text evidence="2">The sequence shown here is derived from an EMBL/GenBank/DDBJ whole genome shotgun (WGS) entry which is preliminary data.</text>
</comment>
<accession>A0ABS2QKG0</accession>
<dbReference type="InterPro" id="IPR052573">
    <property type="entry name" value="DnaJ_C_subfamily_28"/>
</dbReference>
<protein>
    <recommendedName>
        <fullName evidence="1">DnaJ homologue subfamily C member 28 conserved domain-containing protein</fullName>
    </recommendedName>
</protein>
<dbReference type="PANTHER" id="PTHR39158:SF1">
    <property type="entry name" value="DNAJ HOMOLOG SUBFAMILY C MEMBER 28"/>
    <property type="match status" value="1"/>
</dbReference>
<organism evidence="2 3">
    <name type="scientific">Peribacillus deserti</name>
    <dbReference type="NCBI Taxonomy" id="673318"/>
    <lineage>
        <taxon>Bacteria</taxon>
        <taxon>Bacillati</taxon>
        <taxon>Bacillota</taxon>
        <taxon>Bacilli</taxon>
        <taxon>Bacillales</taxon>
        <taxon>Bacillaceae</taxon>
        <taxon>Peribacillus</taxon>
    </lineage>
</organism>
<dbReference type="InterPro" id="IPR018961">
    <property type="entry name" value="DnaJ_homolog_subfam-C_membr-28"/>
</dbReference>
<name>A0ABS2QKG0_9BACI</name>
<evidence type="ECO:0000313" key="2">
    <source>
        <dbReference type="EMBL" id="MBM7693662.1"/>
    </source>
</evidence>
<proteinExistence type="predicted"/>
<gene>
    <name evidence="2" type="ORF">JOC77_003106</name>
</gene>
<dbReference type="Proteomes" id="UP000823486">
    <property type="component" value="Unassembled WGS sequence"/>
</dbReference>
<evidence type="ECO:0000259" key="1">
    <source>
        <dbReference type="Pfam" id="PF09350"/>
    </source>
</evidence>
<dbReference type="PANTHER" id="PTHR39158">
    <property type="entry name" value="OS08G0560600 PROTEIN"/>
    <property type="match status" value="1"/>
</dbReference>
<sequence length="126" mass="14932">MDFAHLVAEDKIKRSIDEGEFQRLPGYGRPLEIEDESSIPESLRMAYKLMKNAGMLDQQEEALRKELMNLEDLAAYCYDPEERESLKKQLNEKLYQFGKVIEKRKSNHSHAFKQYNQKVYDKLSRK</sequence>
<dbReference type="EMBL" id="JAFBFI010000014">
    <property type="protein sequence ID" value="MBM7693662.1"/>
    <property type="molecule type" value="Genomic_DNA"/>
</dbReference>
<dbReference type="Pfam" id="PF09350">
    <property type="entry name" value="DJC28_CD"/>
    <property type="match status" value="1"/>
</dbReference>
<dbReference type="RefSeq" id="WP_204544546.1">
    <property type="nucleotide sequence ID" value="NZ_JAFBFI010000014.1"/>
</dbReference>
<feature type="domain" description="DnaJ homologue subfamily C member 28 conserved" evidence="1">
    <location>
        <begin position="7"/>
        <end position="74"/>
    </location>
</feature>